<organism evidence="2 3">
    <name type="scientific">Tanacetum coccineum</name>
    <dbReference type="NCBI Taxonomy" id="301880"/>
    <lineage>
        <taxon>Eukaryota</taxon>
        <taxon>Viridiplantae</taxon>
        <taxon>Streptophyta</taxon>
        <taxon>Embryophyta</taxon>
        <taxon>Tracheophyta</taxon>
        <taxon>Spermatophyta</taxon>
        <taxon>Magnoliopsida</taxon>
        <taxon>eudicotyledons</taxon>
        <taxon>Gunneridae</taxon>
        <taxon>Pentapetalae</taxon>
        <taxon>asterids</taxon>
        <taxon>campanulids</taxon>
        <taxon>Asterales</taxon>
        <taxon>Asteraceae</taxon>
        <taxon>Asteroideae</taxon>
        <taxon>Anthemideae</taxon>
        <taxon>Anthemidinae</taxon>
        <taxon>Tanacetum</taxon>
    </lineage>
</organism>
<comment type="caution">
    <text evidence="2">The sequence shown here is derived from an EMBL/GenBank/DDBJ whole genome shotgun (WGS) entry which is preliminary data.</text>
</comment>
<reference evidence="2" key="2">
    <citation type="submission" date="2022-01" db="EMBL/GenBank/DDBJ databases">
        <authorList>
            <person name="Yamashiro T."/>
            <person name="Shiraishi A."/>
            <person name="Satake H."/>
            <person name="Nakayama K."/>
        </authorList>
    </citation>
    <scope>NUCLEOTIDE SEQUENCE</scope>
</reference>
<evidence type="ECO:0000259" key="1">
    <source>
        <dbReference type="Pfam" id="PF03732"/>
    </source>
</evidence>
<keyword evidence="3" id="KW-1185">Reference proteome</keyword>
<sequence length="162" mass="18431">MVMEMGVEANLMAEVVAEGPCARLEGAHTRNSSTVNLLTSRCQVKYATCTLLNGALTWWNSHVRTVGHDAAYDMSWKDLMKMITEAYCLRNEIQKLETELWNLTIKGISDRIQGKVTSARTTRLQDTVKLANSLMDHKIHVFAARQVDNKRRMENNPRDNHV</sequence>
<protein>
    <recommendedName>
        <fullName evidence="1">Retrotransposon gag domain-containing protein</fullName>
    </recommendedName>
</protein>
<dbReference type="EMBL" id="BQNB010011330">
    <property type="protein sequence ID" value="GJS89161.1"/>
    <property type="molecule type" value="Genomic_DNA"/>
</dbReference>
<feature type="domain" description="Retrotransposon gag" evidence="1">
    <location>
        <begin position="45"/>
        <end position="104"/>
    </location>
</feature>
<dbReference type="Pfam" id="PF03732">
    <property type="entry name" value="Retrotrans_gag"/>
    <property type="match status" value="1"/>
</dbReference>
<evidence type="ECO:0000313" key="2">
    <source>
        <dbReference type="EMBL" id="GJS89161.1"/>
    </source>
</evidence>
<accession>A0ABQ4ZIN9</accession>
<name>A0ABQ4ZIN9_9ASTR</name>
<reference evidence="2" key="1">
    <citation type="journal article" date="2022" name="Int. J. Mol. Sci.">
        <title>Draft Genome of Tanacetum Coccineum: Genomic Comparison of Closely Related Tanacetum-Family Plants.</title>
        <authorList>
            <person name="Yamashiro T."/>
            <person name="Shiraishi A."/>
            <person name="Nakayama K."/>
            <person name="Satake H."/>
        </authorList>
    </citation>
    <scope>NUCLEOTIDE SEQUENCE</scope>
</reference>
<evidence type="ECO:0000313" key="3">
    <source>
        <dbReference type="Proteomes" id="UP001151760"/>
    </source>
</evidence>
<dbReference type="Proteomes" id="UP001151760">
    <property type="component" value="Unassembled WGS sequence"/>
</dbReference>
<dbReference type="InterPro" id="IPR005162">
    <property type="entry name" value="Retrotrans_gag_dom"/>
</dbReference>
<proteinExistence type="predicted"/>
<gene>
    <name evidence="2" type="ORF">Tco_0771797</name>
</gene>